<dbReference type="AlphaFoldDB" id="A0A6J5EHJ7"/>
<dbReference type="EMBL" id="CADIKH010000026">
    <property type="protein sequence ID" value="CAB3765184.1"/>
    <property type="molecule type" value="Genomic_DNA"/>
</dbReference>
<organism evidence="2 3">
    <name type="scientific">Paraburkholderia humisilvae</name>
    <dbReference type="NCBI Taxonomy" id="627669"/>
    <lineage>
        <taxon>Bacteria</taxon>
        <taxon>Pseudomonadati</taxon>
        <taxon>Pseudomonadota</taxon>
        <taxon>Betaproteobacteria</taxon>
        <taxon>Burkholderiales</taxon>
        <taxon>Burkholderiaceae</taxon>
        <taxon>Paraburkholderia</taxon>
    </lineage>
</organism>
<evidence type="ECO:0000256" key="1">
    <source>
        <dbReference type="SAM" id="MobiDB-lite"/>
    </source>
</evidence>
<accession>A0A6J5EHJ7</accession>
<dbReference type="RefSeq" id="WP_175229140.1">
    <property type="nucleotide sequence ID" value="NZ_CADIKH010000026.1"/>
</dbReference>
<feature type="region of interest" description="Disordered" evidence="1">
    <location>
        <begin position="33"/>
        <end position="53"/>
    </location>
</feature>
<keyword evidence="3" id="KW-1185">Reference proteome</keyword>
<proteinExistence type="predicted"/>
<protein>
    <submittedName>
        <fullName evidence="2">Uncharacterized protein</fullName>
    </submittedName>
</protein>
<name>A0A6J5EHJ7_9BURK</name>
<reference evidence="2 3" key="1">
    <citation type="submission" date="2020-04" db="EMBL/GenBank/DDBJ databases">
        <authorList>
            <person name="De Canck E."/>
        </authorList>
    </citation>
    <scope>NUCLEOTIDE SEQUENCE [LARGE SCALE GENOMIC DNA]</scope>
    <source>
        <strain evidence="2 3">LMG 29542</strain>
    </source>
</reference>
<gene>
    <name evidence="2" type="ORF">LMG29542_05072</name>
</gene>
<sequence length="53" mass="6082">MEKWWVVAAIWTMCAMCAVLFIRGATCEATRGVRADRRNERSGDLREYNSNDA</sequence>
<evidence type="ECO:0000313" key="3">
    <source>
        <dbReference type="Proteomes" id="UP000494363"/>
    </source>
</evidence>
<evidence type="ECO:0000313" key="2">
    <source>
        <dbReference type="EMBL" id="CAB3765184.1"/>
    </source>
</evidence>
<dbReference type="Proteomes" id="UP000494363">
    <property type="component" value="Unassembled WGS sequence"/>
</dbReference>